<proteinExistence type="predicted"/>
<evidence type="ECO:0000313" key="6">
    <source>
        <dbReference type="EMBL" id="QOY60084.1"/>
    </source>
</evidence>
<comment type="subcellular location">
    <subcellularLocation>
        <location evidence="1">Membrane</location>
        <topology evidence="1">Multi-pass membrane protein</topology>
    </subcellularLocation>
</comment>
<keyword evidence="3 5" id="KW-1133">Transmembrane helix</keyword>
<dbReference type="RefSeq" id="WP_194370173.1">
    <property type="nucleotide sequence ID" value="NZ_CP063767.1"/>
</dbReference>
<dbReference type="InterPro" id="IPR000292">
    <property type="entry name" value="For/NO2_transpt"/>
</dbReference>
<dbReference type="Proteomes" id="UP000593735">
    <property type="component" value="Chromosome"/>
</dbReference>
<reference evidence="6 7" key="1">
    <citation type="submission" date="2020-10" db="EMBL/GenBank/DDBJ databases">
        <title>Olsenella immobilis sp.nov., isolated from the mud in a fermentation cellar used for the production of Chinese strong-flavoured liquor.</title>
        <authorList>
            <person name="Lu L."/>
        </authorList>
    </citation>
    <scope>NUCLEOTIDE SEQUENCE [LARGE SCALE GENOMIC DNA]</scope>
    <source>
        <strain evidence="6 7">LZLJ-2</strain>
    </source>
</reference>
<dbReference type="Pfam" id="PF01226">
    <property type="entry name" value="Form_Nir_trans"/>
    <property type="match status" value="1"/>
</dbReference>
<sequence length="158" mass="17212">MVMMFGVLEKKIKLSDLAKNWVLISLFNIVGGVLVAWFFGYALGLTEGNFAAKTIAAGSGSPVMGSVWDGGVIFSLLGDPHASLVDFHVFYWHLLAHFLGFAQFLPEGRHARLGQDFRRRGTSPASSEPCLPMTWSAFRRRTATCPTASTTVSSSSPR</sequence>
<evidence type="ECO:0000313" key="7">
    <source>
        <dbReference type="Proteomes" id="UP000593735"/>
    </source>
</evidence>
<organism evidence="6 7">
    <name type="scientific">Thermophilibacter immobilis</name>
    <dbReference type="NCBI Taxonomy" id="2779519"/>
    <lineage>
        <taxon>Bacteria</taxon>
        <taxon>Bacillati</taxon>
        <taxon>Actinomycetota</taxon>
        <taxon>Coriobacteriia</taxon>
        <taxon>Coriobacteriales</taxon>
        <taxon>Atopobiaceae</taxon>
        <taxon>Thermophilibacter</taxon>
    </lineage>
</organism>
<evidence type="ECO:0000256" key="3">
    <source>
        <dbReference type="ARBA" id="ARBA00022989"/>
    </source>
</evidence>
<name>A0A7S7M7B7_9ACTN</name>
<dbReference type="GO" id="GO:0016020">
    <property type="term" value="C:membrane"/>
    <property type="evidence" value="ECO:0007669"/>
    <property type="project" value="UniProtKB-SubCell"/>
</dbReference>
<evidence type="ECO:0000256" key="1">
    <source>
        <dbReference type="ARBA" id="ARBA00004141"/>
    </source>
</evidence>
<dbReference type="InterPro" id="IPR023271">
    <property type="entry name" value="Aquaporin-like"/>
</dbReference>
<dbReference type="AlphaFoldDB" id="A0A7S7M7B7"/>
<dbReference type="EMBL" id="CP063767">
    <property type="protein sequence ID" value="QOY60084.1"/>
    <property type="molecule type" value="Genomic_DNA"/>
</dbReference>
<keyword evidence="7" id="KW-1185">Reference proteome</keyword>
<protein>
    <submittedName>
        <fullName evidence="6">Formate/nitrite transporter family protein</fullName>
    </submittedName>
</protein>
<dbReference type="KEGG" id="tio:INP52_06605"/>
<gene>
    <name evidence="6" type="ORF">INP52_06605</name>
</gene>
<evidence type="ECO:0000256" key="4">
    <source>
        <dbReference type="ARBA" id="ARBA00023136"/>
    </source>
</evidence>
<dbReference type="Gene3D" id="1.20.1080.10">
    <property type="entry name" value="Glycerol uptake facilitator protein"/>
    <property type="match status" value="1"/>
</dbReference>
<accession>A0A7S7M7B7</accession>
<evidence type="ECO:0000256" key="2">
    <source>
        <dbReference type="ARBA" id="ARBA00022692"/>
    </source>
</evidence>
<feature type="transmembrane region" description="Helical" evidence="5">
    <location>
        <begin position="21"/>
        <end position="43"/>
    </location>
</feature>
<dbReference type="GO" id="GO:0022857">
    <property type="term" value="F:transmembrane transporter activity"/>
    <property type="evidence" value="ECO:0007669"/>
    <property type="project" value="InterPro"/>
</dbReference>
<keyword evidence="2 5" id="KW-0812">Transmembrane</keyword>
<evidence type="ECO:0000256" key="5">
    <source>
        <dbReference type="SAM" id="Phobius"/>
    </source>
</evidence>
<keyword evidence="4 5" id="KW-0472">Membrane</keyword>